<evidence type="ECO:0000313" key="2">
    <source>
        <dbReference type="EMBL" id="KAF4371923.1"/>
    </source>
</evidence>
<comment type="caution">
    <text evidence="2">The sequence shown here is derived from an EMBL/GenBank/DDBJ whole genome shotgun (WGS) entry which is preliminary data.</text>
</comment>
<dbReference type="AlphaFoldDB" id="A0A7J6FMJ0"/>
<evidence type="ECO:0000313" key="3">
    <source>
        <dbReference type="Proteomes" id="UP000525078"/>
    </source>
</evidence>
<sequence length="107" mass="11991">MSSFKCSSRRSDTRTDFQLPDFTDSNSKSKYVRLPLESYLNYAELSSGRVFQKTIHNKYKKLYKENIKAQRTCLCQDRGIAKMATTPLANAASAATAKAGEFPPPNS</sequence>
<protein>
    <submittedName>
        <fullName evidence="2">Uncharacterized protein</fullName>
    </submittedName>
</protein>
<feature type="region of interest" description="Disordered" evidence="1">
    <location>
        <begin position="1"/>
        <end position="27"/>
    </location>
</feature>
<name>A0A7J6FMJ0_CANSA</name>
<accession>A0A7J6FMJ0</accession>
<dbReference type="EMBL" id="JAATIP010000107">
    <property type="protein sequence ID" value="KAF4371923.1"/>
    <property type="molecule type" value="Genomic_DNA"/>
</dbReference>
<reference evidence="2 3" key="1">
    <citation type="journal article" date="2020" name="bioRxiv">
        <title>Sequence and annotation of 42 cannabis genomes reveals extensive copy number variation in cannabinoid synthesis and pathogen resistance genes.</title>
        <authorList>
            <person name="Mckernan K.J."/>
            <person name="Helbert Y."/>
            <person name="Kane L.T."/>
            <person name="Ebling H."/>
            <person name="Zhang L."/>
            <person name="Liu B."/>
            <person name="Eaton Z."/>
            <person name="Mclaughlin S."/>
            <person name="Kingan S."/>
            <person name="Baybayan P."/>
            <person name="Concepcion G."/>
            <person name="Jordan M."/>
            <person name="Riva A."/>
            <person name="Barbazuk W."/>
            <person name="Harkins T."/>
        </authorList>
    </citation>
    <scope>NUCLEOTIDE SEQUENCE [LARGE SCALE GENOMIC DNA]</scope>
    <source>
        <strain evidence="3">cv. Jamaican Lion 4</strain>
        <tissue evidence="2">Leaf</tissue>
    </source>
</reference>
<organism evidence="2 3">
    <name type="scientific">Cannabis sativa</name>
    <name type="common">Hemp</name>
    <name type="synonym">Marijuana</name>
    <dbReference type="NCBI Taxonomy" id="3483"/>
    <lineage>
        <taxon>Eukaryota</taxon>
        <taxon>Viridiplantae</taxon>
        <taxon>Streptophyta</taxon>
        <taxon>Embryophyta</taxon>
        <taxon>Tracheophyta</taxon>
        <taxon>Spermatophyta</taxon>
        <taxon>Magnoliopsida</taxon>
        <taxon>eudicotyledons</taxon>
        <taxon>Gunneridae</taxon>
        <taxon>Pentapetalae</taxon>
        <taxon>rosids</taxon>
        <taxon>fabids</taxon>
        <taxon>Rosales</taxon>
        <taxon>Cannabaceae</taxon>
        <taxon>Cannabis</taxon>
    </lineage>
</organism>
<gene>
    <name evidence="2" type="ORF">F8388_000090</name>
</gene>
<proteinExistence type="predicted"/>
<dbReference type="Proteomes" id="UP000525078">
    <property type="component" value="Unassembled WGS sequence"/>
</dbReference>
<evidence type="ECO:0000256" key="1">
    <source>
        <dbReference type="SAM" id="MobiDB-lite"/>
    </source>
</evidence>